<dbReference type="Gene3D" id="3.90.550.50">
    <property type="match status" value="1"/>
</dbReference>
<keyword evidence="3 10" id="KW-0328">Glycosyltransferase</keyword>
<evidence type="ECO:0000256" key="7">
    <source>
        <dbReference type="ARBA" id="ARBA00022989"/>
    </source>
</evidence>
<comment type="subcellular location">
    <subcellularLocation>
        <location evidence="1 10">Golgi apparatus membrane</location>
        <topology evidence="1 10">Single-pass type II membrane protein</topology>
    </subcellularLocation>
</comment>
<evidence type="ECO:0000313" key="14">
    <source>
        <dbReference type="Proteomes" id="UP000440578"/>
    </source>
</evidence>
<feature type="transmembrane region" description="Helical" evidence="10">
    <location>
        <begin position="39"/>
        <end position="64"/>
    </location>
</feature>
<dbReference type="Pfam" id="PF01762">
    <property type="entry name" value="Galactosyl_T"/>
    <property type="match status" value="2"/>
</dbReference>
<dbReference type="OrthoDB" id="2139606at2759"/>
<evidence type="ECO:0000256" key="5">
    <source>
        <dbReference type="ARBA" id="ARBA00022692"/>
    </source>
</evidence>
<evidence type="ECO:0000256" key="8">
    <source>
        <dbReference type="ARBA" id="ARBA00023034"/>
    </source>
</evidence>
<name>A0A6A4VI73_AMPAM</name>
<keyword evidence="5 10" id="KW-0812">Transmembrane</keyword>
<keyword evidence="9 10" id="KW-0472">Membrane</keyword>
<evidence type="ECO:0000256" key="12">
    <source>
        <dbReference type="SAM" id="SignalP"/>
    </source>
</evidence>
<keyword evidence="14" id="KW-1185">Reference proteome</keyword>
<organism evidence="13 14">
    <name type="scientific">Amphibalanus amphitrite</name>
    <name type="common">Striped barnacle</name>
    <name type="synonym">Balanus amphitrite</name>
    <dbReference type="NCBI Taxonomy" id="1232801"/>
    <lineage>
        <taxon>Eukaryota</taxon>
        <taxon>Metazoa</taxon>
        <taxon>Ecdysozoa</taxon>
        <taxon>Arthropoda</taxon>
        <taxon>Crustacea</taxon>
        <taxon>Multicrustacea</taxon>
        <taxon>Cirripedia</taxon>
        <taxon>Thoracica</taxon>
        <taxon>Thoracicalcarea</taxon>
        <taxon>Balanomorpha</taxon>
        <taxon>Balanoidea</taxon>
        <taxon>Balanidae</taxon>
        <taxon>Amphibalaninae</taxon>
        <taxon>Amphibalanus</taxon>
    </lineage>
</organism>
<keyword evidence="4 13" id="KW-0808">Transferase</keyword>
<evidence type="ECO:0000256" key="6">
    <source>
        <dbReference type="ARBA" id="ARBA00022968"/>
    </source>
</evidence>
<dbReference type="EMBL" id="VIIS01001581">
    <property type="protein sequence ID" value="KAF0296127.1"/>
    <property type="molecule type" value="Genomic_DNA"/>
</dbReference>
<evidence type="ECO:0000256" key="9">
    <source>
        <dbReference type="ARBA" id="ARBA00023136"/>
    </source>
</evidence>
<proteinExistence type="inferred from homology"/>
<reference evidence="13 14" key="1">
    <citation type="submission" date="2019-07" db="EMBL/GenBank/DDBJ databases">
        <title>Draft genome assembly of a fouling barnacle, Amphibalanus amphitrite (Darwin, 1854): The first reference genome for Thecostraca.</title>
        <authorList>
            <person name="Kim W."/>
        </authorList>
    </citation>
    <scope>NUCLEOTIDE SEQUENCE [LARGE SCALE GENOMIC DNA]</scope>
    <source>
        <strain evidence="13">SNU_AA5</strain>
        <tissue evidence="13">Soma without cirri and trophi</tissue>
    </source>
</reference>
<gene>
    <name evidence="13" type="primary">B3GALT5_1</name>
    <name evidence="13" type="ORF">FJT64_006400</name>
</gene>
<evidence type="ECO:0000256" key="1">
    <source>
        <dbReference type="ARBA" id="ARBA00004323"/>
    </source>
</evidence>
<accession>A0A6A4VI73</accession>
<dbReference type="Proteomes" id="UP000440578">
    <property type="component" value="Unassembled WGS sequence"/>
</dbReference>
<evidence type="ECO:0000256" key="4">
    <source>
        <dbReference type="ARBA" id="ARBA00022679"/>
    </source>
</evidence>
<feature type="region of interest" description="Disordered" evidence="11">
    <location>
        <begin position="440"/>
        <end position="485"/>
    </location>
</feature>
<evidence type="ECO:0000313" key="13">
    <source>
        <dbReference type="EMBL" id="KAF0296127.1"/>
    </source>
</evidence>
<keyword evidence="7 10" id="KW-1133">Transmembrane helix</keyword>
<feature type="signal peptide" evidence="12">
    <location>
        <begin position="1"/>
        <end position="23"/>
    </location>
</feature>
<comment type="similarity">
    <text evidence="2 10">Belongs to the glycosyltransferase 31 family.</text>
</comment>
<protein>
    <recommendedName>
        <fullName evidence="10">Hexosyltransferase</fullName>
        <ecNumber evidence="10">2.4.1.-</ecNumber>
    </recommendedName>
</protein>
<feature type="chain" id="PRO_5025413565" description="Hexosyltransferase" evidence="12">
    <location>
        <begin position="24"/>
        <end position="485"/>
    </location>
</feature>
<dbReference type="PANTHER" id="PTHR11214:SF235">
    <property type="entry name" value="HEXOSYLTRANSFERASE"/>
    <property type="match status" value="1"/>
</dbReference>
<dbReference type="EC" id="2.4.1.-" evidence="10"/>
<sequence>MPTPRGWRRLLVALVSRCPHCLCAAAGGAMPTPRGWRRLLVALVGWRRLLVALVGAAGLALLLLSRQLRPPEVPLPAAAGAQSVLPYHDSFEYLLNGPVCGSSKQVRAVIVVHSDPRRPEVRQAIRDSLPAAELAQLGLKRAFMLAEASTMLREDEVTIAQSEIAKESALHGDVVQGNFHDSYHNLTYKHIMALDWAITFCPQARHIIKMDDDIVYNVYELVKVLHFVPSARYLGGNVFPAAAPYRGNSKWRVSRADWPRQYYPPYVSGTDGHYPPYVSGTDGHYPPYVSGTDGHYPPYVSGTDGHYPPYVTGTDGHYPPYVTGTDGHYPPCVTGTDGHYPPYVSGTDGHYPPYVSGTDGHYPPYVSGVDGHYPPYVSGTDGHYPPYVSGWLYIASQDVARALVMQSTVVSFFWIDDVYVTGILAEQLHITVRGLNRSVPSSAVHHRPRPQQVSTELSCPSPPVTSTGRYRAAAHHRPQPQQVGT</sequence>
<dbReference type="GO" id="GO:0000139">
    <property type="term" value="C:Golgi membrane"/>
    <property type="evidence" value="ECO:0007669"/>
    <property type="project" value="UniProtKB-SubCell"/>
</dbReference>
<evidence type="ECO:0000256" key="10">
    <source>
        <dbReference type="RuleBase" id="RU363063"/>
    </source>
</evidence>
<dbReference type="GO" id="GO:0006493">
    <property type="term" value="P:protein O-linked glycosylation"/>
    <property type="evidence" value="ECO:0007669"/>
    <property type="project" value="TreeGrafter"/>
</dbReference>
<dbReference type="PANTHER" id="PTHR11214">
    <property type="entry name" value="BETA-1,3-N-ACETYLGLUCOSAMINYLTRANSFERASE"/>
    <property type="match status" value="1"/>
</dbReference>
<evidence type="ECO:0000256" key="11">
    <source>
        <dbReference type="SAM" id="MobiDB-lite"/>
    </source>
</evidence>
<evidence type="ECO:0000256" key="2">
    <source>
        <dbReference type="ARBA" id="ARBA00008661"/>
    </source>
</evidence>
<keyword evidence="6 10" id="KW-0735">Signal-anchor</keyword>
<dbReference type="GO" id="GO:0016758">
    <property type="term" value="F:hexosyltransferase activity"/>
    <property type="evidence" value="ECO:0007669"/>
    <property type="project" value="InterPro"/>
</dbReference>
<dbReference type="InterPro" id="IPR002659">
    <property type="entry name" value="Glyco_trans_31"/>
</dbReference>
<feature type="compositionally biased region" description="Polar residues" evidence="11">
    <location>
        <begin position="451"/>
        <end position="468"/>
    </location>
</feature>
<keyword evidence="8 10" id="KW-0333">Golgi apparatus</keyword>
<keyword evidence="12" id="KW-0732">Signal</keyword>
<comment type="caution">
    <text evidence="13">The sequence shown here is derived from an EMBL/GenBank/DDBJ whole genome shotgun (WGS) entry which is preliminary data.</text>
</comment>
<evidence type="ECO:0000256" key="3">
    <source>
        <dbReference type="ARBA" id="ARBA00022676"/>
    </source>
</evidence>
<dbReference type="AlphaFoldDB" id="A0A6A4VI73"/>